<dbReference type="EMBL" id="QTTT01000001">
    <property type="protein sequence ID" value="REE97507.1"/>
    <property type="molecule type" value="Genomic_DNA"/>
</dbReference>
<evidence type="ECO:0000256" key="2">
    <source>
        <dbReference type="SAM" id="MobiDB-lite"/>
    </source>
</evidence>
<dbReference type="CDD" id="cd00060">
    <property type="entry name" value="FHA"/>
    <property type="match status" value="1"/>
</dbReference>
<reference evidence="4 5" key="1">
    <citation type="submission" date="2018-08" db="EMBL/GenBank/DDBJ databases">
        <title>Sequencing the genomes of 1000 actinobacteria strains.</title>
        <authorList>
            <person name="Klenk H.-P."/>
        </authorList>
    </citation>
    <scope>NUCLEOTIDE SEQUENCE [LARGE SCALE GENOMIC DNA]</scope>
    <source>
        <strain evidence="4 5">DSM 43927</strain>
    </source>
</reference>
<evidence type="ECO:0000313" key="5">
    <source>
        <dbReference type="Proteomes" id="UP000256661"/>
    </source>
</evidence>
<dbReference type="RefSeq" id="WP_116022992.1">
    <property type="nucleotide sequence ID" value="NZ_QTTT01000001.1"/>
</dbReference>
<keyword evidence="5" id="KW-1185">Reference proteome</keyword>
<feature type="compositionally biased region" description="Low complexity" evidence="2">
    <location>
        <begin position="29"/>
        <end position="53"/>
    </location>
</feature>
<dbReference type="InterPro" id="IPR008984">
    <property type="entry name" value="SMAD_FHA_dom_sf"/>
</dbReference>
<dbReference type="SMART" id="SM00240">
    <property type="entry name" value="FHA"/>
    <property type="match status" value="1"/>
</dbReference>
<accession>A0A3D9SPG4</accession>
<dbReference type="AlphaFoldDB" id="A0A3D9SPG4"/>
<sequence length="256" mass="26241">MPICPNGDQSASDDYCDVCGELMTGAAPAPAAPAPTADGGAGGAAETAGSAEPCPVDDTPRTGRFCETCGYDFETGNRGGGGAGTMPTTQFAQPTAPMPVPAPTVSAPVYARPAPAPHPPPPGGWSAVVAADRDYFQSVLSDLGPDGGSLTFPPYAPDRRYMLVGPQVRIGRRSLTRGFTPEIDLSSPPEDPGVSHIHAVLLARPDGTWVLVDPGSTNGTTLNGSADPIDVNVEIPVGDGDRIHVGAWTTITLRKE</sequence>
<dbReference type="Proteomes" id="UP000256661">
    <property type="component" value="Unassembled WGS sequence"/>
</dbReference>
<name>A0A3D9SPG4_9ACTN</name>
<gene>
    <name evidence="4" type="ORF">DFJ69_2980</name>
</gene>
<keyword evidence="1" id="KW-0597">Phosphoprotein</keyword>
<dbReference type="PROSITE" id="PS50006">
    <property type="entry name" value="FHA_DOMAIN"/>
    <property type="match status" value="1"/>
</dbReference>
<evidence type="ECO:0000256" key="1">
    <source>
        <dbReference type="ARBA" id="ARBA00022553"/>
    </source>
</evidence>
<feature type="region of interest" description="Disordered" evidence="2">
    <location>
        <begin position="29"/>
        <end position="59"/>
    </location>
</feature>
<dbReference type="Pfam" id="PF00498">
    <property type="entry name" value="FHA"/>
    <property type="match status" value="1"/>
</dbReference>
<evidence type="ECO:0000259" key="3">
    <source>
        <dbReference type="PROSITE" id="PS50006"/>
    </source>
</evidence>
<dbReference type="Gene3D" id="2.60.200.20">
    <property type="match status" value="1"/>
</dbReference>
<evidence type="ECO:0000313" key="4">
    <source>
        <dbReference type="EMBL" id="REE97507.1"/>
    </source>
</evidence>
<dbReference type="OrthoDB" id="5111283at2"/>
<feature type="domain" description="FHA" evidence="3">
    <location>
        <begin position="168"/>
        <end position="227"/>
    </location>
</feature>
<proteinExistence type="predicted"/>
<dbReference type="SUPFAM" id="SSF49879">
    <property type="entry name" value="SMAD/FHA domain"/>
    <property type="match status" value="1"/>
</dbReference>
<organism evidence="4 5">
    <name type="scientific">Thermomonospora umbrina</name>
    <dbReference type="NCBI Taxonomy" id="111806"/>
    <lineage>
        <taxon>Bacteria</taxon>
        <taxon>Bacillati</taxon>
        <taxon>Actinomycetota</taxon>
        <taxon>Actinomycetes</taxon>
        <taxon>Streptosporangiales</taxon>
        <taxon>Thermomonosporaceae</taxon>
        <taxon>Thermomonospora</taxon>
    </lineage>
</organism>
<comment type="caution">
    <text evidence="4">The sequence shown here is derived from an EMBL/GenBank/DDBJ whole genome shotgun (WGS) entry which is preliminary data.</text>
</comment>
<protein>
    <submittedName>
        <fullName evidence="4">FHA domain-containing protein</fullName>
    </submittedName>
</protein>
<dbReference type="InterPro" id="IPR000253">
    <property type="entry name" value="FHA_dom"/>
</dbReference>